<dbReference type="Gene3D" id="3.10.10.10">
    <property type="entry name" value="HIV Type 1 Reverse Transcriptase, subunit A, domain 1"/>
    <property type="match status" value="1"/>
</dbReference>
<sequence>MARTCYQNTFKKVELAAAPKASVSEAPTPRQLGQQTMSISDLDHRPKNVEQKAELVEPIETVPLNPDEPEKTVKVGIKLIEEERTELLEFLKANQDVFAWITDEMPGIPTKLAVHKLSFISQVDYSQWVSNLVFIKKPNGKWRMCINFTNLNEACLKDPQPLPNVEKLVKRAASHKRMSSLNTCSRYHQVQLWFDDQEKTAFYARDAIYYYVMMLFGLKNAGTIYQKLVQNLRRVQMKLNPLKCTFAIESSKFLGYAISKKGIEVNPDKVEAVQQMEPLKIVKDVQRLTGRLVALHRFIARPLRAYFQSHEIGVYTNLPLRKILQKLELSGQLIGWAVELSEYDLKFQPRTTIKGQALVDFLVECYPADVEEATPSYLVWALYVDGVANVEGSGIDKIPRVDNRRVDELSKLVSSQDINPQRTTFIEILDAPSYTNLTVECQVLSTDPSSPSWTTPLINYLRNGELLEDPSDTRLIRRRAAHFTLIDNQLYKQAASMPLLHCLTLYDAEYAVREVHEGVCGTHIGGKTLAQKILRHGFGIPKRIIADNIPQFRPAALKSFCDDYNIGLALTFVYTPQSNGQAKLANKIILHGLKTCVLAMHSNWVDELNKYSGHVVLHLARPQAKFHSFLPLKLRLQSL</sequence>
<dbReference type="CDD" id="cd01647">
    <property type="entry name" value="RT_LTR"/>
    <property type="match status" value="1"/>
</dbReference>
<dbReference type="SUPFAM" id="SSF56672">
    <property type="entry name" value="DNA/RNA polymerases"/>
    <property type="match status" value="1"/>
</dbReference>
<proteinExistence type="predicted"/>
<feature type="domain" description="Integrase catalytic" evidence="2">
    <location>
        <begin position="466"/>
        <end position="639"/>
    </location>
</feature>
<dbReference type="InterPro" id="IPR043128">
    <property type="entry name" value="Rev_trsase/Diguanyl_cyclase"/>
</dbReference>
<evidence type="ECO:0000256" key="1">
    <source>
        <dbReference type="SAM" id="MobiDB-lite"/>
    </source>
</evidence>
<gene>
    <name evidence="3" type="ORF">SLEP1_g34433</name>
</gene>
<dbReference type="PANTHER" id="PTHR48475:SF2">
    <property type="entry name" value="RIBONUCLEASE H"/>
    <property type="match status" value="1"/>
</dbReference>
<dbReference type="SUPFAM" id="SSF53098">
    <property type="entry name" value="Ribonuclease H-like"/>
    <property type="match status" value="1"/>
</dbReference>
<dbReference type="InterPro" id="IPR001584">
    <property type="entry name" value="Integrase_cat-core"/>
</dbReference>
<evidence type="ECO:0000313" key="3">
    <source>
        <dbReference type="EMBL" id="GKV24890.1"/>
    </source>
</evidence>
<dbReference type="Proteomes" id="UP001054252">
    <property type="component" value="Unassembled WGS sequence"/>
</dbReference>
<organism evidence="3 4">
    <name type="scientific">Rubroshorea leprosula</name>
    <dbReference type="NCBI Taxonomy" id="152421"/>
    <lineage>
        <taxon>Eukaryota</taxon>
        <taxon>Viridiplantae</taxon>
        <taxon>Streptophyta</taxon>
        <taxon>Embryophyta</taxon>
        <taxon>Tracheophyta</taxon>
        <taxon>Spermatophyta</taxon>
        <taxon>Magnoliopsida</taxon>
        <taxon>eudicotyledons</taxon>
        <taxon>Gunneridae</taxon>
        <taxon>Pentapetalae</taxon>
        <taxon>rosids</taxon>
        <taxon>malvids</taxon>
        <taxon>Malvales</taxon>
        <taxon>Dipterocarpaceae</taxon>
        <taxon>Rubroshorea</taxon>
    </lineage>
</organism>
<dbReference type="AlphaFoldDB" id="A0AAV5KK26"/>
<evidence type="ECO:0000259" key="2">
    <source>
        <dbReference type="PROSITE" id="PS50994"/>
    </source>
</evidence>
<dbReference type="InterPro" id="IPR043502">
    <property type="entry name" value="DNA/RNA_pol_sf"/>
</dbReference>
<dbReference type="Gene3D" id="3.30.70.270">
    <property type="match status" value="1"/>
</dbReference>
<dbReference type="InterPro" id="IPR012337">
    <property type="entry name" value="RNaseH-like_sf"/>
</dbReference>
<accession>A0AAV5KK26</accession>
<dbReference type="InterPro" id="IPR036397">
    <property type="entry name" value="RNaseH_sf"/>
</dbReference>
<dbReference type="PROSITE" id="PS50994">
    <property type="entry name" value="INTEGRASE"/>
    <property type="match status" value="1"/>
</dbReference>
<protein>
    <recommendedName>
        <fullName evidence="2">Integrase catalytic domain-containing protein</fullName>
    </recommendedName>
</protein>
<dbReference type="Gene3D" id="3.30.420.10">
    <property type="entry name" value="Ribonuclease H-like superfamily/Ribonuclease H"/>
    <property type="match status" value="1"/>
</dbReference>
<comment type="caution">
    <text evidence="3">The sequence shown here is derived from an EMBL/GenBank/DDBJ whole genome shotgun (WGS) entry which is preliminary data.</text>
</comment>
<dbReference type="GO" id="GO:0003676">
    <property type="term" value="F:nucleic acid binding"/>
    <property type="evidence" value="ECO:0007669"/>
    <property type="project" value="InterPro"/>
</dbReference>
<feature type="region of interest" description="Disordered" evidence="1">
    <location>
        <begin position="19"/>
        <end position="44"/>
    </location>
</feature>
<dbReference type="Pfam" id="PF00078">
    <property type="entry name" value="RVT_1"/>
    <property type="match status" value="1"/>
</dbReference>
<evidence type="ECO:0000313" key="4">
    <source>
        <dbReference type="Proteomes" id="UP001054252"/>
    </source>
</evidence>
<reference evidence="3 4" key="1">
    <citation type="journal article" date="2021" name="Commun. Biol.">
        <title>The genome of Shorea leprosula (Dipterocarpaceae) highlights the ecological relevance of drought in aseasonal tropical rainforests.</title>
        <authorList>
            <person name="Ng K.K.S."/>
            <person name="Kobayashi M.J."/>
            <person name="Fawcett J.A."/>
            <person name="Hatakeyama M."/>
            <person name="Paape T."/>
            <person name="Ng C.H."/>
            <person name="Ang C.C."/>
            <person name="Tnah L.H."/>
            <person name="Lee C.T."/>
            <person name="Nishiyama T."/>
            <person name="Sese J."/>
            <person name="O'Brien M.J."/>
            <person name="Copetti D."/>
            <person name="Mohd Noor M.I."/>
            <person name="Ong R.C."/>
            <person name="Putra M."/>
            <person name="Sireger I.Z."/>
            <person name="Indrioko S."/>
            <person name="Kosugi Y."/>
            <person name="Izuno A."/>
            <person name="Isagi Y."/>
            <person name="Lee S.L."/>
            <person name="Shimizu K.K."/>
        </authorList>
    </citation>
    <scope>NUCLEOTIDE SEQUENCE [LARGE SCALE GENOMIC DNA]</scope>
    <source>
        <strain evidence="3">214</strain>
    </source>
</reference>
<dbReference type="PANTHER" id="PTHR48475">
    <property type="entry name" value="RIBONUCLEASE H"/>
    <property type="match status" value="1"/>
</dbReference>
<name>A0AAV5KK26_9ROSI</name>
<dbReference type="EMBL" id="BPVZ01000067">
    <property type="protein sequence ID" value="GKV24890.1"/>
    <property type="molecule type" value="Genomic_DNA"/>
</dbReference>
<dbReference type="InterPro" id="IPR000477">
    <property type="entry name" value="RT_dom"/>
</dbReference>
<keyword evidence="4" id="KW-1185">Reference proteome</keyword>
<dbReference type="GO" id="GO:0015074">
    <property type="term" value="P:DNA integration"/>
    <property type="evidence" value="ECO:0007669"/>
    <property type="project" value="InterPro"/>
</dbReference>